<dbReference type="OrthoDB" id="5690222at2"/>
<gene>
    <name evidence="5" type="ORF">I585_02747</name>
    <name evidence="4" type="ORF">UAI_03564</name>
</gene>
<reference evidence="5 7" key="2">
    <citation type="submission" date="2013-03" db="EMBL/GenBank/DDBJ databases">
        <title>The Genome Sequence of Enterococcus malodoratus ATCC_43197 (PacBio/Illumina hybrid assembly).</title>
        <authorList>
            <consortium name="The Broad Institute Genomics Platform"/>
            <consortium name="The Broad Institute Genome Sequencing Center for Infectious Disease"/>
            <person name="Earl A."/>
            <person name="Russ C."/>
            <person name="Gilmore M."/>
            <person name="Surin D."/>
            <person name="Walker B."/>
            <person name="Young S."/>
            <person name="Zeng Q."/>
            <person name="Gargeya S."/>
            <person name="Fitzgerald M."/>
            <person name="Haas B."/>
            <person name="Abouelleil A."/>
            <person name="Allen A.W."/>
            <person name="Alvarado L."/>
            <person name="Arachchi H.M."/>
            <person name="Berlin A.M."/>
            <person name="Chapman S.B."/>
            <person name="Gainer-Dewar J."/>
            <person name="Goldberg J."/>
            <person name="Griggs A."/>
            <person name="Gujja S."/>
            <person name="Hansen M."/>
            <person name="Howarth C."/>
            <person name="Imamovic A."/>
            <person name="Ireland A."/>
            <person name="Larimer J."/>
            <person name="McCowan C."/>
            <person name="Murphy C."/>
            <person name="Pearson M."/>
            <person name="Poon T.W."/>
            <person name="Priest M."/>
            <person name="Roberts A."/>
            <person name="Saif S."/>
            <person name="Shea T."/>
            <person name="Sisk P."/>
            <person name="Sykes S."/>
            <person name="Wortman J."/>
            <person name="Nusbaum C."/>
            <person name="Birren B."/>
        </authorList>
    </citation>
    <scope>NUCLEOTIDE SEQUENCE [LARGE SCALE GENOMIC DNA]</scope>
    <source>
        <strain evidence="5 7">ATCC 43197</strain>
    </source>
</reference>
<dbReference type="Gene3D" id="1.10.10.60">
    <property type="entry name" value="Homeodomain-like"/>
    <property type="match status" value="1"/>
</dbReference>
<protein>
    <recommendedName>
        <fullName evidence="3">Insertion element IS150 protein InsJ-like helix-turn-helix domain-containing protein</fullName>
    </recommendedName>
</protein>
<dbReference type="InterPro" id="IPR036388">
    <property type="entry name" value="WH-like_DNA-bd_sf"/>
</dbReference>
<keyword evidence="7" id="KW-1185">Reference proteome</keyword>
<dbReference type="InterPro" id="IPR052057">
    <property type="entry name" value="IS150/IS1296_orfA-like"/>
</dbReference>
<dbReference type="AlphaFoldDB" id="R2NSD4"/>
<organism evidence="4 6">
    <name type="scientific">Enterococcus malodoratus ATCC 43197</name>
    <dbReference type="NCBI Taxonomy" id="1158601"/>
    <lineage>
        <taxon>Bacteria</taxon>
        <taxon>Bacillati</taxon>
        <taxon>Bacillota</taxon>
        <taxon>Bacilli</taxon>
        <taxon>Lactobacillales</taxon>
        <taxon>Enterococcaceae</taxon>
        <taxon>Enterococcus</taxon>
    </lineage>
</organism>
<dbReference type="SUPFAM" id="SSF46689">
    <property type="entry name" value="Homeodomain-like"/>
    <property type="match status" value="1"/>
</dbReference>
<feature type="compositionally biased region" description="Basic and acidic residues" evidence="2">
    <location>
        <begin position="128"/>
        <end position="139"/>
    </location>
</feature>
<evidence type="ECO:0000313" key="4">
    <source>
        <dbReference type="EMBL" id="EOH73888.1"/>
    </source>
</evidence>
<sequence>MAKYSFELKVKIVQEYLDGKGGAKYLSKKHGIKSERQVKDWINVYREFGEEGLLRKRQNQIYSVQFKMDAIELYQTSELSYREVANQLGMNNPTLIANWMKNFRAEGLDGLSKPKGRPTIVSKKKETKKTNKETPEERDRIKERGIIKLSATLYHKRLHMVFSSLNIF</sequence>
<reference evidence="4 6" key="1">
    <citation type="submission" date="2013-02" db="EMBL/GenBank/DDBJ databases">
        <title>The Genome Sequence of Enterococcus malodoratus ATCC_43197.</title>
        <authorList>
            <consortium name="The Broad Institute Genome Sequencing Platform"/>
            <consortium name="The Broad Institute Genome Sequencing Center for Infectious Disease"/>
            <person name="Earl A.M."/>
            <person name="Gilmore M.S."/>
            <person name="Lebreton F."/>
            <person name="Walker B."/>
            <person name="Young S.K."/>
            <person name="Zeng Q."/>
            <person name="Gargeya S."/>
            <person name="Fitzgerald M."/>
            <person name="Haas B."/>
            <person name="Abouelleil A."/>
            <person name="Alvarado L."/>
            <person name="Arachchi H.M."/>
            <person name="Berlin A.M."/>
            <person name="Chapman S.B."/>
            <person name="Dewar J."/>
            <person name="Goldberg J."/>
            <person name="Griggs A."/>
            <person name="Gujja S."/>
            <person name="Hansen M."/>
            <person name="Howarth C."/>
            <person name="Imamovic A."/>
            <person name="Larimer J."/>
            <person name="McCowan C."/>
            <person name="Murphy C."/>
            <person name="Neiman D."/>
            <person name="Pearson M."/>
            <person name="Priest M."/>
            <person name="Roberts A."/>
            <person name="Saif S."/>
            <person name="Shea T."/>
            <person name="Sisk P."/>
            <person name="Sykes S."/>
            <person name="Wortman J."/>
            <person name="Nusbaum C."/>
            <person name="Birren B."/>
        </authorList>
    </citation>
    <scope>NUCLEOTIDE SEQUENCE [LARGE SCALE GENOMIC DNA]</scope>
    <source>
        <strain evidence="4 6">ATCC 43197</strain>
    </source>
</reference>
<evidence type="ECO:0000313" key="6">
    <source>
        <dbReference type="Proteomes" id="UP000013783"/>
    </source>
</evidence>
<dbReference type="PANTHER" id="PTHR33795:SF1">
    <property type="entry name" value="INSERTION ELEMENT IS150 PROTEIN INSJ"/>
    <property type="match status" value="1"/>
</dbReference>
<dbReference type="SUPFAM" id="SSF48295">
    <property type="entry name" value="TrpR-like"/>
    <property type="match status" value="1"/>
</dbReference>
<dbReference type="PANTHER" id="PTHR33795">
    <property type="entry name" value="INSERTION ELEMENT IS150 PROTEIN INSJ"/>
    <property type="match status" value="1"/>
</dbReference>
<dbReference type="Proteomes" id="UP000013783">
    <property type="component" value="Unassembled WGS sequence"/>
</dbReference>
<feature type="domain" description="Insertion element IS150 protein InsJ-like helix-turn-helix" evidence="3">
    <location>
        <begin position="66"/>
        <end position="118"/>
    </location>
</feature>
<evidence type="ECO:0000313" key="5">
    <source>
        <dbReference type="EMBL" id="EOT67226.1"/>
    </source>
</evidence>
<dbReference type="Pfam" id="PF13518">
    <property type="entry name" value="HTH_28"/>
    <property type="match status" value="2"/>
</dbReference>
<dbReference type="eggNOG" id="COG2963">
    <property type="taxonomic scope" value="Bacteria"/>
</dbReference>
<proteinExistence type="inferred from homology"/>
<evidence type="ECO:0000256" key="2">
    <source>
        <dbReference type="SAM" id="MobiDB-lite"/>
    </source>
</evidence>
<dbReference type="InterPro" id="IPR010921">
    <property type="entry name" value="Trp_repressor/repl_initiator"/>
</dbReference>
<accession>R2NSD4</accession>
<dbReference type="InterPro" id="IPR055247">
    <property type="entry name" value="InsJ-like_HTH"/>
</dbReference>
<dbReference type="InterPro" id="IPR009057">
    <property type="entry name" value="Homeodomain-like_sf"/>
</dbReference>
<evidence type="ECO:0000259" key="3">
    <source>
        <dbReference type="Pfam" id="PF13518"/>
    </source>
</evidence>
<feature type="region of interest" description="Disordered" evidence="2">
    <location>
        <begin position="111"/>
        <end position="139"/>
    </location>
</feature>
<name>R2NSD4_9ENTE</name>
<comment type="caution">
    <text evidence="4">The sequence shown here is derived from an EMBL/GenBank/DDBJ whole genome shotgun (WGS) entry which is preliminary data.</text>
</comment>
<dbReference type="Gene3D" id="1.10.10.10">
    <property type="entry name" value="Winged helix-like DNA-binding domain superfamily/Winged helix DNA-binding domain"/>
    <property type="match status" value="1"/>
</dbReference>
<dbReference type="GO" id="GO:0043565">
    <property type="term" value="F:sequence-specific DNA binding"/>
    <property type="evidence" value="ECO:0007669"/>
    <property type="project" value="InterPro"/>
</dbReference>
<evidence type="ECO:0000313" key="7">
    <source>
        <dbReference type="Proteomes" id="UP000014148"/>
    </source>
</evidence>
<dbReference type="EMBL" id="ASWA01000003">
    <property type="protein sequence ID" value="EOT67226.1"/>
    <property type="molecule type" value="Genomic_DNA"/>
</dbReference>
<comment type="similarity">
    <text evidence="1">Belongs to the IS150/IS1296 orfA family.</text>
</comment>
<feature type="domain" description="Insertion element IS150 protein InsJ-like helix-turn-helix" evidence="3">
    <location>
        <begin position="9"/>
        <end position="57"/>
    </location>
</feature>
<dbReference type="EMBL" id="AJAK01000023">
    <property type="protein sequence ID" value="EOH73888.1"/>
    <property type="molecule type" value="Genomic_DNA"/>
</dbReference>
<dbReference type="Proteomes" id="UP000014148">
    <property type="component" value="Unassembled WGS sequence"/>
</dbReference>
<evidence type="ECO:0000256" key="1">
    <source>
        <dbReference type="ARBA" id="ARBA00038232"/>
    </source>
</evidence>